<reference evidence="1 2" key="1">
    <citation type="submission" date="2024-01" db="EMBL/GenBank/DDBJ databases">
        <title>the genome sequence of strain Microbacterium schleiferi NBRC 15075.</title>
        <authorList>
            <person name="Ding Y."/>
            <person name="Zhang G."/>
        </authorList>
    </citation>
    <scope>NUCLEOTIDE SEQUENCE [LARGE SCALE GENOMIC DNA]</scope>
    <source>
        <strain evidence="1 2">NBRC 15075</strain>
    </source>
</reference>
<evidence type="ECO:0000313" key="2">
    <source>
        <dbReference type="Proteomes" id="UP001351900"/>
    </source>
</evidence>
<dbReference type="EMBL" id="JAZHOV010000005">
    <property type="protein sequence ID" value="MEF2255601.1"/>
    <property type="molecule type" value="Genomic_DNA"/>
</dbReference>
<organism evidence="1 2">
    <name type="scientific">Microbacterium schleiferi</name>
    <dbReference type="NCBI Taxonomy" id="69362"/>
    <lineage>
        <taxon>Bacteria</taxon>
        <taxon>Bacillati</taxon>
        <taxon>Actinomycetota</taxon>
        <taxon>Actinomycetes</taxon>
        <taxon>Micrococcales</taxon>
        <taxon>Microbacteriaceae</taxon>
        <taxon>Microbacterium</taxon>
    </lineage>
</organism>
<dbReference type="RefSeq" id="WP_331791823.1">
    <property type="nucleotide sequence ID" value="NZ_BAAAUO010000011.1"/>
</dbReference>
<protein>
    <submittedName>
        <fullName evidence="1">Uncharacterized protein</fullName>
    </submittedName>
</protein>
<accession>A0ABU7V7E5</accession>
<name>A0ABU7V7E5_9MICO</name>
<comment type="caution">
    <text evidence="1">The sequence shown here is derived from an EMBL/GenBank/DDBJ whole genome shotgun (WGS) entry which is preliminary data.</text>
</comment>
<gene>
    <name evidence="1" type="ORF">V2V91_10720</name>
</gene>
<keyword evidence="2" id="KW-1185">Reference proteome</keyword>
<proteinExistence type="predicted"/>
<evidence type="ECO:0000313" key="1">
    <source>
        <dbReference type="EMBL" id="MEF2255601.1"/>
    </source>
</evidence>
<dbReference type="Proteomes" id="UP001351900">
    <property type="component" value="Unassembled WGS sequence"/>
</dbReference>
<sequence>MKNFIKHLGVKIYGPKPVDLPPDPFGEPPRQQKTTLLEDAIEYQPLPVLPQWG</sequence>